<dbReference type="InterPro" id="IPR014883">
    <property type="entry name" value="VRR_NUC"/>
</dbReference>
<dbReference type="RefSeq" id="WP_008775940.1">
    <property type="nucleotide sequence ID" value="NZ_CAKJZA010000004.1"/>
</dbReference>
<evidence type="ECO:0000313" key="8">
    <source>
        <dbReference type="Proteomes" id="UP000283329"/>
    </source>
</evidence>
<sequence>MTEEDIRKLEVKYSETKIQHICVTWFRETFPNVGPLLFAIPNGGVRTKKSGAMRKYEGAIAGVADLILLFPRGGKSSLCIEMKTPHVKGKRAGTQSDEQKEWQALVEKYGSVYVVCHGLIEFINSVCYYLKADPQPYINNVLRNYYKLI</sequence>
<dbReference type="GO" id="GO:0004518">
    <property type="term" value="F:nuclease activity"/>
    <property type="evidence" value="ECO:0007669"/>
    <property type="project" value="UniProtKB-KW"/>
</dbReference>
<protein>
    <submittedName>
        <fullName evidence="7">VRR-NUC domain-containing protein</fullName>
    </submittedName>
</protein>
<evidence type="ECO:0000256" key="2">
    <source>
        <dbReference type="ARBA" id="ARBA00022722"/>
    </source>
</evidence>
<name>A0A139KY04_BACOV</name>
<dbReference type="EMBL" id="QRJR01000007">
    <property type="protein sequence ID" value="RHH47282.1"/>
    <property type="molecule type" value="Genomic_DNA"/>
</dbReference>
<dbReference type="Gene3D" id="3.40.1350.10">
    <property type="match status" value="1"/>
</dbReference>
<evidence type="ECO:0000313" key="9">
    <source>
        <dbReference type="Proteomes" id="UP000365824"/>
    </source>
</evidence>
<organism evidence="7 8">
    <name type="scientific">Bacteroides ovatus</name>
    <dbReference type="NCBI Taxonomy" id="28116"/>
    <lineage>
        <taxon>Bacteria</taxon>
        <taxon>Pseudomonadati</taxon>
        <taxon>Bacteroidota</taxon>
        <taxon>Bacteroidia</taxon>
        <taxon>Bacteroidales</taxon>
        <taxon>Bacteroidaceae</taxon>
        <taxon>Bacteroides</taxon>
    </lineage>
</organism>
<evidence type="ECO:0000256" key="3">
    <source>
        <dbReference type="ARBA" id="ARBA00022801"/>
    </source>
</evidence>
<evidence type="ECO:0000256" key="1">
    <source>
        <dbReference type="ARBA" id="ARBA00001946"/>
    </source>
</evidence>
<reference evidence="5 9" key="2">
    <citation type="journal article" date="2019" name="Nat. Med.">
        <title>A library of human gut bacterial isolates paired with longitudinal multiomics data enables mechanistic microbiome research.</title>
        <authorList>
            <person name="Poyet M."/>
            <person name="Groussin M."/>
            <person name="Gibbons S.M."/>
            <person name="Avila-Pacheco J."/>
            <person name="Jiang X."/>
            <person name="Kearney S.M."/>
            <person name="Perrotta A.R."/>
            <person name="Berdy B."/>
            <person name="Zhao S."/>
            <person name="Lieberman T.D."/>
            <person name="Swanson P.K."/>
            <person name="Smith M."/>
            <person name="Roesemann S."/>
            <person name="Alexander J.E."/>
            <person name="Rich S.A."/>
            <person name="Livny J."/>
            <person name="Vlamakis H."/>
            <person name="Clish C."/>
            <person name="Bullock K."/>
            <person name="Deik A."/>
            <person name="Scott J."/>
            <person name="Pierce K.A."/>
            <person name="Xavier R.J."/>
            <person name="Alm E.J."/>
        </authorList>
    </citation>
    <scope>NUCLEOTIDE SEQUENCE [LARGE SCALE GENOMIC DNA]</scope>
    <source>
        <strain evidence="5 9">BIOML-A160</strain>
    </source>
</reference>
<dbReference type="Proteomes" id="UP001219389">
    <property type="component" value="Unassembled WGS sequence"/>
</dbReference>
<dbReference type="Proteomes" id="UP000283329">
    <property type="component" value="Unassembled WGS sequence"/>
</dbReference>
<keyword evidence="3" id="KW-0378">Hydrolase</keyword>
<dbReference type="EMBL" id="JAQNZF010000038">
    <property type="protein sequence ID" value="MDC2744839.1"/>
    <property type="molecule type" value="Genomic_DNA"/>
</dbReference>
<dbReference type="GeneID" id="82177789"/>
<reference evidence="6" key="3">
    <citation type="submission" date="2022-10" db="EMBL/GenBank/DDBJ databases">
        <title>Human gut microbiome strain richness.</title>
        <authorList>
            <person name="Chen-Liaw A."/>
        </authorList>
    </citation>
    <scope>NUCLEOTIDE SEQUENCE</scope>
    <source>
        <strain evidence="6">BSD2780120875st1_E1_BSD2780120875_150330</strain>
    </source>
</reference>
<evidence type="ECO:0000259" key="4">
    <source>
        <dbReference type="SMART" id="SM00990"/>
    </source>
</evidence>
<dbReference type="InterPro" id="IPR011856">
    <property type="entry name" value="tRNA_endonuc-like_dom_sf"/>
</dbReference>
<dbReference type="Pfam" id="PF08774">
    <property type="entry name" value="VRR_NUC"/>
    <property type="match status" value="1"/>
</dbReference>
<feature type="domain" description="VRR-NUC" evidence="4">
    <location>
        <begin position="1"/>
        <end position="120"/>
    </location>
</feature>
<comment type="cofactor">
    <cofactor evidence="1">
        <name>Mg(2+)</name>
        <dbReference type="ChEBI" id="CHEBI:18420"/>
    </cofactor>
</comment>
<proteinExistence type="predicted"/>
<dbReference type="GO" id="GO:0016788">
    <property type="term" value="F:hydrolase activity, acting on ester bonds"/>
    <property type="evidence" value="ECO:0007669"/>
    <property type="project" value="InterPro"/>
</dbReference>
<comment type="caution">
    <text evidence="7">The sequence shown here is derived from an EMBL/GenBank/DDBJ whole genome shotgun (WGS) entry which is preliminary data.</text>
</comment>
<dbReference type="AlphaFoldDB" id="A0A139KY04"/>
<gene>
    <name evidence="7" type="ORF">DW206_10025</name>
    <name evidence="5" type="ORF">F3F25_28155</name>
    <name evidence="6" type="ORF">PO382_21755</name>
</gene>
<evidence type="ECO:0000313" key="7">
    <source>
        <dbReference type="EMBL" id="RHH47282.1"/>
    </source>
</evidence>
<dbReference type="GO" id="GO:0003676">
    <property type="term" value="F:nucleic acid binding"/>
    <property type="evidence" value="ECO:0007669"/>
    <property type="project" value="InterPro"/>
</dbReference>
<keyword evidence="2" id="KW-0540">Nuclease</keyword>
<dbReference type="SMART" id="SM00990">
    <property type="entry name" value="VRR_NUC"/>
    <property type="match status" value="1"/>
</dbReference>
<evidence type="ECO:0000313" key="6">
    <source>
        <dbReference type="EMBL" id="MDC2744839.1"/>
    </source>
</evidence>
<reference evidence="7 8" key="1">
    <citation type="submission" date="2018-08" db="EMBL/GenBank/DDBJ databases">
        <title>A genome reference for cultivated species of the human gut microbiota.</title>
        <authorList>
            <person name="Zou Y."/>
            <person name="Xue W."/>
            <person name="Luo G."/>
        </authorList>
    </citation>
    <scope>NUCLEOTIDE SEQUENCE [LARGE SCALE GENOMIC DNA]</scope>
    <source>
        <strain evidence="7 8">AM17-48</strain>
    </source>
</reference>
<evidence type="ECO:0000313" key="5">
    <source>
        <dbReference type="EMBL" id="KAA3921106.1"/>
    </source>
</evidence>
<accession>A0A139KY04</accession>
<dbReference type="EMBL" id="VWLB01000089">
    <property type="protein sequence ID" value="KAA3921106.1"/>
    <property type="molecule type" value="Genomic_DNA"/>
</dbReference>
<dbReference type="Proteomes" id="UP000365824">
    <property type="component" value="Unassembled WGS sequence"/>
</dbReference>